<feature type="transmembrane region" description="Helical" evidence="2">
    <location>
        <begin position="185"/>
        <end position="207"/>
    </location>
</feature>
<feature type="region of interest" description="Disordered" evidence="1">
    <location>
        <begin position="114"/>
        <end position="148"/>
    </location>
</feature>
<evidence type="ECO:0000259" key="3">
    <source>
        <dbReference type="PROSITE" id="PS51724"/>
    </source>
</evidence>
<keyword evidence="2" id="KW-0812">Transmembrane</keyword>
<evidence type="ECO:0000313" key="4">
    <source>
        <dbReference type="EMBL" id="MFD2116483.1"/>
    </source>
</evidence>
<evidence type="ECO:0000256" key="2">
    <source>
        <dbReference type="SAM" id="Phobius"/>
    </source>
</evidence>
<accession>A0ABW4YLC5</accession>
<protein>
    <submittedName>
        <fullName evidence="4">SPOR domain-containing protein</fullName>
    </submittedName>
</protein>
<dbReference type="Pfam" id="PF05036">
    <property type="entry name" value="SPOR"/>
    <property type="match status" value="1"/>
</dbReference>
<keyword evidence="2" id="KW-0472">Membrane</keyword>
<dbReference type="Gene3D" id="3.30.70.1070">
    <property type="entry name" value="Sporulation related repeat"/>
    <property type="match status" value="1"/>
</dbReference>
<evidence type="ECO:0000313" key="5">
    <source>
        <dbReference type="Proteomes" id="UP001597362"/>
    </source>
</evidence>
<dbReference type="PROSITE" id="PS51724">
    <property type="entry name" value="SPOR"/>
    <property type="match status" value="1"/>
</dbReference>
<reference evidence="5" key="1">
    <citation type="journal article" date="2019" name="Int. J. Syst. Evol. Microbiol.">
        <title>The Global Catalogue of Microorganisms (GCM) 10K type strain sequencing project: providing services to taxonomists for standard genome sequencing and annotation.</title>
        <authorList>
            <consortium name="The Broad Institute Genomics Platform"/>
            <consortium name="The Broad Institute Genome Sequencing Center for Infectious Disease"/>
            <person name="Wu L."/>
            <person name="Ma J."/>
        </authorList>
    </citation>
    <scope>NUCLEOTIDE SEQUENCE [LARGE SCALE GENOMIC DNA]</scope>
    <source>
        <strain evidence="5">GH52</strain>
    </source>
</reference>
<dbReference type="RefSeq" id="WP_377772687.1">
    <property type="nucleotide sequence ID" value="NZ_JBHUHO010000030.1"/>
</dbReference>
<sequence>MYSDTNMNRRFTIRFDGSGKVVRTSEESVETAESIKNNEEIVDVDRQAIIVDEEKMKDEFSERIEQISATEKMTEKWEHVILDNPDPWHSPFQEDVGALEKLIRNERPERPELAERLERSDRPERLEVSERVERQQNKRPSVVEKKQDNDMKEIDLSEVEQIEVEVAPLLEAQYRRTKKTSAWQVVLYVAGALTTGAVFGYIILTLITNGFLSSDNNASMISQRNGEASNMEQGVSGTSAGVGVGEGINQLGKATNGTIAKAEPGAVTDLINNAEVVPAVSLAGHAQTYYMLQYGVFSKLDSRDAALEQLTAKGIAASTAKADDQYRVYAGMAASAADAKLIAEKYPSLNLYVKELVIKTPQALPFTGNAEIAEQFFSSTASLVTTWSDLIAVQLEQASLTPFAETTTESLTEQFNQWKALSTQMNEGMKDEQGNKFLGFITTAVRDAAKALDQYNDQVAMKYLQTAQQAMMTAVLAQNDWFDHLSAL</sequence>
<proteinExistence type="predicted"/>
<evidence type="ECO:0000256" key="1">
    <source>
        <dbReference type="SAM" id="MobiDB-lite"/>
    </source>
</evidence>
<feature type="domain" description="SPOR" evidence="3">
    <location>
        <begin position="284"/>
        <end position="360"/>
    </location>
</feature>
<dbReference type="InterPro" id="IPR036680">
    <property type="entry name" value="SPOR-like_sf"/>
</dbReference>
<organism evidence="4 5">
    <name type="scientific">Paenibacillus yanchengensis</name>
    <dbReference type="NCBI Taxonomy" id="2035833"/>
    <lineage>
        <taxon>Bacteria</taxon>
        <taxon>Bacillati</taxon>
        <taxon>Bacillota</taxon>
        <taxon>Bacilli</taxon>
        <taxon>Bacillales</taxon>
        <taxon>Paenibacillaceae</taxon>
        <taxon>Paenibacillus</taxon>
    </lineage>
</organism>
<dbReference type="Proteomes" id="UP001597362">
    <property type="component" value="Unassembled WGS sequence"/>
</dbReference>
<name>A0ABW4YLC5_9BACL</name>
<dbReference type="InterPro" id="IPR007730">
    <property type="entry name" value="SPOR-like_dom"/>
</dbReference>
<dbReference type="EMBL" id="JBHUHO010000030">
    <property type="protein sequence ID" value="MFD2116483.1"/>
    <property type="molecule type" value="Genomic_DNA"/>
</dbReference>
<keyword evidence="2" id="KW-1133">Transmembrane helix</keyword>
<comment type="caution">
    <text evidence="4">The sequence shown here is derived from an EMBL/GenBank/DDBJ whole genome shotgun (WGS) entry which is preliminary data.</text>
</comment>
<keyword evidence="5" id="KW-1185">Reference proteome</keyword>
<gene>
    <name evidence="4" type="ORF">ACFSJH_12190</name>
</gene>
<dbReference type="SUPFAM" id="SSF110997">
    <property type="entry name" value="Sporulation related repeat"/>
    <property type="match status" value="1"/>
</dbReference>